<dbReference type="InterPro" id="IPR013078">
    <property type="entry name" value="His_Pase_superF_clade-1"/>
</dbReference>
<proteinExistence type="predicted"/>
<dbReference type="PANTHER" id="PTHR48100">
    <property type="entry name" value="BROAD-SPECIFICITY PHOSPHATASE YOR283W-RELATED"/>
    <property type="match status" value="1"/>
</dbReference>
<feature type="active site" description="Tele-phosphohistidine intermediate" evidence="1">
    <location>
        <position position="38"/>
    </location>
</feature>
<dbReference type="GO" id="GO:0005737">
    <property type="term" value="C:cytoplasm"/>
    <property type="evidence" value="ECO:0007669"/>
    <property type="project" value="TreeGrafter"/>
</dbReference>
<dbReference type="SUPFAM" id="SSF53254">
    <property type="entry name" value="Phosphoglycerate mutase-like"/>
    <property type="match status" value="1"/>
</dbReference>
<feature type="binding site" evidence="2">
    <location>
        <position position="104"/>
    </location>
    <ligand>
        <name>substrate</name>
    </ligand>
</feature>
<dbReference type="OrthoDB" id="4697614at2"/>
<evidence type="ECO:0000256" key="2">
    <source>
        <dbReference type="PIRSR" id="PIRSR613078-2"/>
    </source>
</evidence>
<feature type="active site" description="Proton donor/acceptor" evidence="1">
    <location>
        <position position="134"/>
    </location>
</feature>
<evidence type="ECO:0000256" key="1">
    <source>
        <dbReference type="PIRSR" id="PIRSR613078-1"/>
    </source>
</evidence>
<dbReference type="Gene3D" id="3.40.50.1240">
    <property type="entry name" value="Phosphoglycerate mutase-like"/>
    <property type="match status" value="1"/>
</dbReference>
<evidence type="ECO:0000313" key="4">
    <source>
        <dbReference type="Proteomes" id="UP000234545"/>
    </source>
</evidence>
<comment type="caution">
    <text evidence="3">The sequence shown here is derived from an EMBL/GenBank/DDBJ whole genome shotgun (WGS) entry which is preliminary data.</text>
</comment>
<dbReference type="CDD" id="cd07067">
    <property type="entry name" value="HP_PGM_like"/>
    <property type="match status" value="1"/>
</dbReference>
<name>A0A2I1I6K9_9ACTO</name>
<dbReference type="SMART" id="SM00855">
    <property type="entry name" value="PGAM"/>
    <property type="match status" value="1"/>
</dbReference>
<dbReference type="PANTHER" id="PTHR48100:SF62">
    <property type="entry name" value="GLUCOSYL-3-PHOSPHOGLYCERATE PHOSPHATASE"/>
    <property type="match status" value="1"/>
</dbReference>
<protein>
    <submittedName>
        <fullName evidence="3">Histidine phosphatase family protein</fullName>
    </submittedName>
</protein>
<dbReference type="EMBL" id="PKKJ01000001">
    <property type="protein sequence ID" value="PKY66733.1"/>
    <property type="molecule type" value="Genomic_DNA"/>
</dbReference>
<dbReference type="InterPro" id="IPR029033">
    <property type="entry name" value="His_PPase_superfam"/>
</dbReference>
<dbReference type="InterPro" id="IPR050275">
    <property type="entry name" value="PGM_Phosphatase"/>
</dbReference>
<evidence type="ECO:0000313" key="3">
    <source>
        <dbReference type="EMBL" id="PKY66733.1"/>
    </source>
</evidence>
<feature type="binding site" evidence="2">
    <location>
        <begin position="37"/>
        <end position="44"/>
    </location>
    <ligand>
        <name>substrate</name>
    </ligand>
</feature>
<gene>
    <name evidence="3" type="ORF">CYJ25_00330</name>
</gene>
<feature type="binding site" evidence="2">
    <location>
        <begin position="134"/>
        <end position="137"/>
    </location>
    <ligand>
        <name>substrate</name>
    </ligand>
</feature>
<dbReference type="RefSeq" id="WP_101627259.1">
    <property type="nucleotide sequence ID" value="NZ_PKKJ01000001.1"/>
</dbReference>
<dbReference type="Proteomes" id="UP000234545">
    <property type="component" value="Unassembled WGS sequence"/>
</dbReference>
<accession>A0A2I1I6K9</accession>
<organism evidence="3 4">
    <name type="scientific">Schaalia turicensis</name>
    <dbReference type="NCBI Taxonomy" id="131111"/>
    <lineage>
        <taxon>Bacteria</taxon>
        <taxon>Bacillati</taxon>
        <taxon>Actinomycetota</taxon>
        <taxon>Actinomycetes</taxon>
        <taxon>Actinomycetales</taxon>
        <taxon>Actinomycetaceae</taxon>
        <taxon>Schaalia</taxon>
    </lineage>
</organism>
<dbReference type="Pfam" id="PF00300">
    <property type="entry name" value="His_Phos_1"/>
    <property type="match status" value="1"/>
</dbReference>
<dbReference type="GO" id="GO:0016791">
    <property type="term" value="F:phosphatase activity"/>
    <property type="evidence" value="ECO:0007669"/>
    <property type="project" value="TreeGrafter"/>
</dbReference>
<sequence length="267" mass="28311">MTEPATSSPATVTAPASDTNFAVETHDDGANRIVFVRHGQTDYNVERRFQGVIDRPLNTRGRKQAERAGEVLAKRVLSRSAQVGVSVASQSSNKVVIVCSPLSRASETAELLAGVFRAQGGDVEGPIVDERLIERNYGLFEGLTLPEAREKYPDLVDAWRQTGESAEASIEPSDVVGVRVRDAAFEAAGQAPSDATVIVVAHGAAILRGLITCMGLNPLEFDAMRGLDNCHWSELVRVGGGGSGASGAPSFRLAAHNIGYREDVLGA</sequence>
<dbReference type="AlphaFoldDB" id="A0A2I1I6K9"/>
<reference evidence="3 4" key="1">
    <citation type="submission" date="2017-12" db="EMBL/GenBank/DDBJ databases">
        <title>Phylogenetic diversity of female urinary microbiome.</title>
        <authorList>
            <person name="Thomas-White K."/>
            <person name="Wolfe A.J."/>
        </authorList>
    </citation>
    <scope>NUCLEOTIDE SEQUENCE [LARGE SCALE GENOMIC DNA]</scope>
    <source>
        <strain evidence="3 4">UMB0250</strain>
    </source>
</reference>